<dbReference type="InterPro" id="IPR037004">
    <property type="entry name" value="Exonuc_VII_ssu_sf"/>
</dbReference>
<dbReference type="PANTHER" id="PTHR34137">
    <property type="entry name" value="EXODEOXYRIBONUCLEASE 7 SMALL SUBUNIT"/>
    <property type="match status" value="1"/>
</dbReference>
<dbReference type="Proteomes" id="UP000198619">
    <property type="component" value="Unassembled WGS sequence"/>
</dbReference>
<organism evidence="8 9">
    <name type="scientific">Clostridium frigidicarnis</name>
    <dbReference type="NCBI Taxonomy" id="84698"/>
    <lineage>
        <taxon>Bacteria</taxon>
        <taxon>Bacillati</taxon>
        <taxon>Bacillota</taxon>
        <taxon>Clostridia</taxon>
        <taxon>Eubacteriales</taxon>
        <taxon>Clostridiaceae</taxon>
        <taxon>Clostridium</taxon>
    </lineage>
</organism>
<evidence type="ECO:0000256" key="5">
    <source>
        <dbReference type="ARBA" id="ARBA00022839"/>
    </source>
</evidence>
<protein>
    <recommendedName>
        <fullName evidence="6">Exodeoxyribonuclease 7 small subunit</fullName>
        <ecNumber evidence="6">3.1.11.6</ecNumber>
    </recommendedName>
    <alternativeName>
        <fullName evidence="6">Exodeoxyribonuclease VII small subunit</fullName>
        <shortName evidence="6">Exonuclease VII small subunit</shortName>
    </alternativeName>
</protein>
<dbReference type="GO" id="GO:0009318">
    <property type="term" value="C:exodeoxyribonuclease VII complex"/>
    <property type="evidence" value="ECO:0007669"/>
    <property type="project" value="UniProtKB-UniRule"/>
</dbReference>
<evidence type="ECO:0000256" key="7">
    <source>
        <dbReference type="SAM" id="Coils"/>
    </source>
</evidence>
<dbReference type="STRING" id="84698.SAMN04488528_100571"/>
<dbReference type="EMBL" id="FOKI01000005">
    <property type="protein sequence ID" value="SFA87653.1"/>
    <property type="molecule type" value="Genomic_DNA"/>
</dbReference>
<proteinExistence type="inferred from homology"/>
<dbReference type="NCBIfam" id="NF002140">
    <property type="entry name" value="PRK00977.1-4"/>
    <property type="match status" value="1"/>
</dbReference>
<reference evidence="8 9" key="1">
    <citation type="submission" date="2016-10" db="EMBL/GenBank/DDBJ databases">
        <authorList>
            <person name="de Groot N.N."/>
        </authorList>
    </citation>
    <scope>NUCLEOTIDE SEQUENCE [LARGE SCALE GENOMIC DNA]</scope>
    <source>
        <strain evidence="8 9">DSM 12271</strain>
    </source>
</reference>
<comment type="subunit">
    <text evidence="6">Heterooligomer composed of large and small subunits.</text>
</comment>
<dbReference type="PANTHER" id="PTHR34137:SF1">
    <property type="entry name" value="EXODEOXYRIBONUCLEASE 7 SMALL SUBUNIT"/>
    <property type="match status" value="1"/>
</dbReference>
<comment type="similarity">
    <text evidence="1 6">Belongs to the XseB family.</text>
</comment>
<evidence type="ECO:0000256" key="3">
    <source>
        <dbReference type="ARBA" id="ARBA00022722"/>
    </source>
</evidence>
<dbReference type="SUPFAM" id="SSF116842">
    <property type="entry name" value="XseB-like"/>
    <property type="match status" value="1"/>
</dbReference>
<evidence type="ECO:0000256" key="4">
    <source>
        <dbReference type="ARBA" id="ARBA00022801"/>
    </source>
</evidence>
<dbReference type="EC" id="3.1.11.6" evidence="6"/>
<keyword evidence="3 6" id="KW-0540">Nuclease</keyword>
<comment type="catalytic activity">
    <reaction evidence="6">
        <text>Exonucleolytic cleavage in either 5'- to 3'- or 3'- to 5'-direction to yield nucleoside 5'-phosphates.</text>
        <dbReference type="EC" id="3.1.11.6"/>
    </reaction>
</comment>
<evidence type="ECO:0000313" key="9">
    <source>
        <dbReference type="Proteomes" id="UP000198619"/>
    </source>
</evidence>
<dbReference type="HAMAP" id="MF_00337">
    <property type="entry name" value="Exonuc_7_S"/>
    <property type="match status" value="1"/>
</dbReference>
<keyword evidence="7" id="KW-0175">Coiled coil</keyword>
<dbReference type="NCBIfam" id="TIGR01280">
    <property type="entry name" value="xseB"/>
    <property type="match status" value="1"/>
</dbReference>
<keyword evidence="9" id="KW-1185">Reference proteome</keyword>
<dbReference type="Pfam" id="PF02609">
    <property type="entry name" value="Exonuc_VII_S"/>
    <property type="match status" value="1"/>
</dbReference>
<dbReference type="InterPro" id="IPR003761">
    <property type="entry name" value="Exonuc_VII_S"/>
</dbReference>
<name>A0A1I0WI38_9CLOT</name>
<accession>A0A1I0WI38</accession>
<keyword evidence="2 6" id="KW-0963">Cytoplasm</keyword>
<feature type="coiled-coil region" evidence="7">
    <location>
        <begin position="5"/>
        <end position="70"/>
    </location>
</feature>
<evidence type="ECO:0000256" key="2">
    <source>
        <dbReference type="ARBA" id="ARBA00022490"/>
    </source>
</evidence>
<evidence type="ECO:0000256" key="6">
    <source>
        <dbReference type="HAMAP-Rule" id="MF_00337"/>
    </source>
</evidence>
<dbReference type="OrthoDB" id="1924430at2"/>
<evidence type="ECO:0000313" key="8">
    <source>
        <dbReference type="EMBL" id="SFA87653.1"/>
    </source>
</evidence>
<dbReference type="AlphaFoldDB" id="A0A1I0WI38"/>
<dbReference type="GO" id="GO:0006308">
    <property type="term" value="P:DNA catabolic process"/>
    <property type="evidence" value="ECO:0007669"/>
    <property type="project" value="UniProtKB-UniRule"/>
</dbReference>
<dbReference type="GO" id="GO:0005829">
    <property type="term" value="C:cytosol"/>
    <property type="evidence" value="ECO:0007669"/>
    <property type="project" value="TreeGrafter"/>
</dbReference>
<dbReference type="PIRSF" id="PIRSF006488">
    <property type="entry name" value="Exonuc_VII_S"/>
    <property type="match status" value="1"/>
</dbReference>
<keyword evidence="5 6" id="KW-0269">Exonuclease</keyword>
<gene>
    <name evidence="6" type="primary">xseB</name>
    <name evidence="8" type="ORF">SAMN04488528_100571</name>
</gene>
<sequence length="72" mass="8468">MARKAESYEEILLKLKLIVDNMENNELTLEESMKQYEEGVKLSNKLYGILNKMESKINILNNEKEEEFGENI</sequence>
<dbReference type="Gene3D" id="1.10.287.1040">
    <property type="entry name" value="Exonuclease VII, small subunit"/>
    <property type="match status" value="1"/>
</dbReference>
<dbReference type="RefSeq" id="WP_090039147.1">
    <property type="nucleotide sequence ID" value="NZ_FOKI01000005.1"/>
</dbReference>
<dbReference type="GO" id="GO:0008855">
    <property type="term" value="F:exodeoxyribonuclease VII activity"/>
    <property type="evidence" value="ECO:0007669"/>
    <property type="project" value="UniProtKB-UniRule"/>
</dbReference>
<evidence type="ECO:0000256" key="1">
    <source>
        <dbReference type="ARBA" id="ARBA00009998"/>
    </source>
</evidence>
<comment type="function">
    <text evidence="6">Bidirectionally degrades single-stranded DNA into large acid-insoluble oligonucleotides, which are then degraded further into small acid-soluble oligonucleotides.</text>
</comment>
<keyword evidence="4 6" id="KW-0378">Hydrolase</keyword>
<comment type="subcellular location">
    <subcellularLocation>
        <location evidence="6">Cytoplasm</location>
    </subcellularLocation>
</comment>